<dbReference type="RefSeq" id="WP_178368055.1">
    <property type="nucleotide sequence ID" value="NZ_JACADJ010000090.1"/>
</dbReference>
<feature type="compositionally biased region" description="Acidic residues" evidence="1">
    <location>
        <begin position="106"/>
        <end position="121"/>
    </location>
</feature>
<protein>
    <submittedName>
        <fullName evidence="2">DUF3127 domain-containing protein</fullName>
    </submittedName>
</protein>
<dbReference type="SUPFAM" id="SSF50249">
    <property type="entry name" value="Nucleic acid-binding proteins"/>
    <property type="match status" value="1"/>
</dbReference>
<sequence>MEIKAKLLEIFEIQQITDTFKKREFVVEYAENPNYPEFIKFELIQDKCELLDKFSSGQEVEVYFNLKGRKWTSPQGEIKYFNTLQAWRILAADGEQTEQPPMNEPPDFDETPSLGDDDIPF</sequence>
<name>A0A850T678_9BACT</name>
<dbReference type="Pfam" id="PF11325">
    <property type="entry name" value="DUF3127"/>
    <property type="match status" value="1"/>
</dbReference>
<accession>A0A850T678</accession>
<reference evidence="2 3" key="1">
    <citation type="submission" date="2020-06" db="EMBL/GenBank/DDBJ databases">
        <title>High-quality draft genome of sulfate reducer Desulfobacter latus type strain AcrS2 isolated from marine sediment.</title>
        <authorList>
            <person name="Hoppe M."/>
            <person name="Larsen C.K."/>
            <person name="Marshall I.P.G."/>
            <person name="Schramm A."/>
            <person name="Marietou A.G."/>
        </authorList>
    </citation>
    <scope>NUCLEOTIDE SEQUENCE [LARGE SCALE GENOMIC DNA]</scope>
    <source>
        <strain evidence="2 3">AcRS2</strain>
    </source>
</reference>
<dbReference type="InterPro" id="IPR012340">
    <property type="entry name" value="NA-bd_OB-fold"/>
</dbReference>
<dbReference type="EMBL" id="JACADJ010000090">
    <property type="protein sequence ID" value="NWH06601.1"/>
    <property type="molecule type" value="Genomic_DNA"/>
</dbReference>
<gene>
    <name evidence="2" type="ORF">HXW94_16685</name>
</gene>
<evidence type="ECO:0000313" key="3">
    <source>
        <dbReference type="Proteomes" id="UP000553343"/>
    </source>
</evidence>
<proteinExistence type="predicted"/>
<keyword evidence="3" id="KW-1185">Reference proteome</keyword>
<dbReference type="Proteomes" id="UP000553343">
    <property type="component" value="Unassembled WGS sequence"/>
</dbReference>
<dbReference type="AlphaFoldDB" id="A0A850T678"/>
<evidence type="ECO:0000256" key="1">
    <source>
        <dbReference type="SAM" id="MobiDB-lite"/>
    </source>
</evidence>
<organism evidence="2 3">
    <name type="scientific">Desulfobacter latus</name>
    <dbReference type="NCBI Taxonomy" id="2292"/>
    <lineage>
        <taxon>Bacteria</taxon>
        <taxon>Pseudomonadati</taxon>
        <taxon>Thermodesulfobacteriota</taxon>
        <taxon>Desulfobacteria</taxon>
        <taxon>Desulfobacterales</taxon>
        <taxon>Desulfobacteraceae</taxon>
        <taxon>Desulfobacter</taxon>
    </lineage>
</organism>
<comment type="caution">
    <text evidence="2">The sequence shown here is derived from an EMBL/GenBank/DDBJ whole genome shotgun (WGS) entry which is preliminary data.</text>
</comment>
<dbReference type="InterPro" id="IPR021474">
    <property type="entry name" value="DUF3127"/>
</dbReference>
<feature type="region of interest" description="Disordered" evidence="1">
    <location>
        <begin position="92"/>
        <end position="121"/>
    </location>
</feature>
<evidence type="ECO:0000313" key="2">
    <source>
        <dbReference type="EMBL" id="NWH06601.1"/>
    </source>
</evidence>